<evidence type="ECO:0000313" key="1">
    <source>
        <dbReference type="EMBL" id="KOX69027.1"/>
    </source>
</evidence>
<protein>
    <submittedName>
        <fullName evidence="1">Uncharacterized protein</fullName>
    </submittedName>
</protein>
<dbReference type="InterPro" id="IPR036397">
    <property type="entry name" value="RNaseH_sf"/>
</dbReference>
<dbReference type="Proteomes" id="UP000053105">
    <property type="component" value="Unassembled WGS sequence"/>
</dbReference>
<dbReference type="GO" id="GO:0003676">
    <property type="term" value="F:nucleic acid binding"/>
    <property type="evidence" value="ECO:0007669"/>
    <property type="project" value="InterPro"/>
</dbReference>
<sequence>MVERFHRQLKAAIKCHETENWVEMLPLVLLGIRTAVKEDLKISAAEIIYGRGIRFYPVNFLPVTVN</sequence>
<dbReference type="EMBL" id="KQ435905">
    <property type="protein sequence ID" value="KOX69027.1"/>
    <property type="molecule type" value="Genomic_DNA"/>
</dbReference>
<dbReference type="AlphaFoldDB" id="A0A0M8ZQR6"/>
<proteinExistence type="predicted"/>
<evidence type="ECO:0000313" key="2">
    <source>
        <dbReference type="Proteomes" id="UP000053105"/>
    </source>
</evidence>
<dbReference type="PANTHER" id="PTHR38681:SF1">
    <property type="entry name" value="RETROVIRUS-RELATED POL POLYPROTEIN FROM TRANSPOSON 412-LIKE PROTEIN"/>
    <property type="match status" value="1"/>
</dbReference>
<name>A0A0M8ZQR6_9HYME</name>
<dbReference type="STRING" id="166423.A0A0M8ZQR6"/>
<organism evidence="1 2">
    <name type="scientific">Melipona quadrifasciata</name>
    <dbReference type="NCBI Taxonomy" id="166423"/>
    <lineage>
        <taxon>Eukaryota</taxon>
        <taxon>Metazoa</taxon>
        <taxon>Ecdysozoa</taxon>
        <taxon>Arthropoda</taxon>
        <taxon>Hexapoda</taxon>
        <taxon>Insecta</taxon>
        <taxon>Pterygota</taxon>
        <taxon>Neoptera</taxon>
        <taxon>Endopterygota</taxon>
        <taxon>Hymenoptera</taxon>
        <taxon>Apocrita</taxon>
        <taxon>Aculeata</taxon>
        <taxon>Apoidea</taxon>
        <taxon>Anthophila</taxon>
        <taxon>Apidae</taxon>
        <taxon>Melipona</taxon>
    </lineage>
</organism>
<dbReference type="Gene3D" id="3.30.420.10">
    <property type="entry name" value="Ribonuclease H-like superfamily/Ribonuclease H"/>
    <property type="match status" value="1"/>
</dbReference>
<dbReference type="PANTHER" id="PTHR38681">
    <property type="entry name" value="RETROVIRUS-RELATED POL POLYPROTEIN FROM TRANSPOSON 412-LIKE PROTEIN-RELATED"/>
    <property type="match status" value="1"/>
</dbReference>
<accession>A0A0M8ZQR6</accession>
<gene>
    <name evidence="1" type="ORF">WN51_07097</name>
</gene>
<dbReference type="OrthoDB" id="422540at2759"/>
<keyword evidence="2" id="KW-1185">Reference proteome</keyword>
<reference evidence="1 2" key="1">
    <citation type="submission" date="2015-07" db="EMBL/GenBank/DDBJ databases">
        <title>The genome of Melipona quadrifasciata.</title>
        <authorList>
            <person name="Pan H."/>
            <person name="Kapheim K."/>
        </authorList>
    </citation>
    <scope>NUCLEOTIDE SEQUENCE [LARGE SCALE GENOMIC DNA]</scope>
    <source>
        <strain evidence="1">0111107301</strain>
        <tissue evidence="1">Whole body</tissue>
    </source>
</reference>